<dbReference type="EC" id="2.5.1.55" evidence="3"/>
<dbReference type="InterPro" id="IPR006218">
    <property type="entry name" value="DAHP1/KDSA"/>
</dbReference>
<dbReference type="GO" id="GO:0005737">
    <property type="term" value="C:cytoplasm"/>
    <property type="evidence" value="ECO:0007669"/>
    <property type="project" value="UniProtKB-SubCell"/>
</dbReference>
<comment type="subcellular location">
    <subcellularLocation>
        <location evidence="1">Cytoplasm</location>
    </subcellularLocation>
</comment>
<keyword evidence="4" id="KW-0963">Cytoplasm</keyword>
<accession>A0A7S2WLS8</accession>
<evidence type="ECO:0000259" key="7">
    <source>
        <dbReference type="Pfam" id="PF00793"/>
    </source>
</evidence>
<proteinExistence type="inferred from homology"/>
<dbReference type="AlphaFoldDB" id="A0A7S2WLS8"/>
<dbReference type="Pfam" id="PF00793">
    <property type="entry name" value="DAHP_synth_1"/>
    <property type="match status" value="1"/>
</dbReference>
<gene>
    <name evidence="8" type="ORF">QSP1433_LOCUS12843</name>
</gene>
<reference evidence="8" key="1">
    <citation type="submission" date="2021-01" db="EMBL/GenBank/DDBJ databases">
        <authorList>
            <person name="Corre E."/>
            <person name="Pelletier E."/>
            <person name="Niang G."/>
            <person name="Scheremetjew M."/>
            <person name="Finn R."/>
            <person name="Kale V."/>
            <person name="Holt S."/>
            <person name="Cochrane G."/>
            <person name="Meng A."/>
            <person name="Brown T."/>
            <person name="Cohen L."/>
        </authorList>
    </citation>
    <scope>NUCLEOTIDE SEQUENCE</scope>
    <source>
        <strain evidence="8">NY070348D</strain>
    </source>
</reference>
<protein>
    <recommendedName>
        <fullName evidence="3">3-deoxy-8-phosphooctulonate synthase</fullName>
        <ecNumber evidence="3">2.5.1.55</ecNumber>
    </recommendedName>
</protein>
<dbReference type="SUPFAM" id="SSF51569">
    <property type="entry name" value="Aldolase"/>
    <property type="match status" value="1"/>
</dbReference>
<dbReference type="PANTHER" id="PTHR21057">
    <property type="entry name" value="PHOSPHO-2-DEHYDRO-3-DEOXYHEPTONATE ALDOLASE"/>
    <property type="match status" value="1"/>
</dbReference>
<evidence type="ECO:0000313" key="8">
    <source>
        <dbReference type="EMBL" id="CAD9696413.1"/>
    </source>
</evidence>
<dbReference type="Gene3D" id="3.20.20.70">
    <property type="entry name" value="Aldolase class I"/>
    <property type="match status" value="1"/>
</dbReference>
<dbReference type="GO" id="GO:0008676">
    <property type="term" value="F:3-deoxy-8-phosphooctulonate synthase activity"/>
    <property type="evidence" value="ECO:0007669"/>
    <property type="project" value="UniProtKB-EC"/>
</dbReference>
<evidence type="ECO:0000256" key="2">
    <source>
        <dbReference type="ARBA" id="ARBA00010499"/>
    </source>
</evidence>
<sequence length="333" mass="36689">MSWLLGRRLGWTKKLVMLWSGIRRSCRASRRCGRLTAADGPSSSEFLAANGHGGAMRMDHAEPFEDKDRPEFFVVCGTNVIEGGESIFRLAERVKRIVEDELGLVLIFKASWDKANRTCKDGFRGIGMEKGLDSLMAIKQDLGLNIITDVHETSQVEFVDKVADVIQIPSFLCRQTDLITRAAETDKIINLKRGQFASATVMGHAVQKVLQTGNEKVMVCERGLMFGMDDLVFDPKQLHALERACGEDTPIIVDITHSCQSPPSSFKGSSGGSRDMIPIVGRAAVASGVDGVFIECHENPENAPVDGGIQWPIEKLDPLLRDLIDIARVPRRV</sequence>
<evidence type="ECO:0000256" key="3">
    <source>
        <dbReference type="ARBA" id="ARBA00012693"/>
    </source>
</evidence>
<keyword evidence="5" id="KW-0808">Transferase</keyword>
<evidence type="ECO:0000256" key="5">
    <source>
        <dbReference type="ARBA" id="ARBA00022679"/>
    </source>
</evidence>
<evidence type="ECO:0000256" key="1">
    <source>
        <dbReference type="ARBA" id="ARBA00004496"/>
    </source>
</evidence>
<organism evidence="8">
    <name type="scientific">Mucochytrium quahogii</name>
    <dbReference type="NCBI Taxonomy" id="96639"/>
    <lineage>
        <taxon>Eukaryota</taxon>
        <taxon>Sar</taxon>
        <taxon>Stramenopiles</taxon>
        <taxon>Bigyra</taxon>
        <taxon>Labyrinthulomycetes</taxon>
        <taxon>Thraustochytrida</taxon>
        <taxon>Thraustochytriidae</taxon>
        <taxon>Mucochytrium</taxon>
    </lineage>
</organism>
<feature type="domain" description="DAHP synthetase I/KDSA" evidence="7">
    <location>
        <begin position="71"/>
        <end position="316"/>
    </location>
</feature>
<name>A0A7S2WLS8_9STRA</name>
<comment type="catalytic activity">
    <reaction evidence="6">
        <text>D-arabinose 5-phosphate + phosphoenolpyruvate + H2O = 3-deoxy-alpha-D-manno-2-octulosonate-8-phosphate + phosphate</text>
        <dbReference type="Rhea" id="RHEA:14053"/>
        <dbReference type="ChEBI" id="CHEBI:15377"/>
        <dbReference type="ChEBI" id="CHEBI:43474"/>
        <dbReference type="ChEBI" id="CHEBI:57693"/>
        <dbReference type="ChEBI" id="CHEBI:58702"/>
        <dbReference type="ChEBI" id="CHEBI:85985"/>
        <dbReference type="EC" id="2.5.1.55"/>
    </reaction>
</comment>
<dbReference type="InterPro" id="IPR006269">
    <property type="entry name" value="KDO8P_synthase"/>
</dbReference>
<evidence type="ECO:0000256" key="6">
    <source>
        <dbReference type="ARBA" id="ARBA00049112"/>
    </source>
</evidence>
<dbReference type="InterPro" id="IPR013785">
    <property type="entry name" value="Aldolase_TIM"/>
</dbReference>
<dbReference type="NCBIfam" id="NF003543">
    <property type="entry name" value="PRK05198.1"/>
    <property type="match status" value="1"/>
</dbReference>
<comment type="similarity">
    <text evidence="2">Belongs to the KdsA family.</text>
</comment>
<evidence type="ECO:0000256" key="4">
    <source>
        <dbReference type="ARBA" id="ARBA00022490"/>
    </source>
</evidence>
<dbReference type="EMBL" id="HBHK01020232">
    <property type="protein sequence ID" value="CAD9696413.1"/>
    <property type="molecule type" value="Transcribed_RNA"/>
</dbReference>